<dbReference type="Pfam" id="PF12802">
    <property type="entry name" value="MarR_2"/>
    <property type="match status" value="1"/>
</dbReference>
<feature type="domain" description="HTH marR-type" evidence="1">
    <location>
        <begin position="32"/>
        <end position="87"/>
    </location>
</feature>
<sequence length="158" mass="17660">MKDDRFLKFTLSLSRMNKKVQAVKTAGMGMVGLKAAHTAVLYALSGHSKGLQFAEVAAACDLDPALISRTFSELIAAGMVEKQGEPGRYRARYVLTEQGSLQTAKIRQVIGLVQENADKNIAPEDLQTFYRVLEQLLNNFEEMSEHYDTVFESLRRES</sequence>
<reference evidence="2 3" key="1">
    <citation type="submission" date="2021-10" db="EMBL/GenBank/DDBJ databases">
        <title>Anaerobic single-cell dispensing facilitates the cultivation of human gut bacteria.</title>
        <authorList>
            <person name="Afrizal A."/>
        </authorList>
    </citation>
    <scope>NUCLEOTIDE SEQUENCE [LARGE SCALE GENOMIC DNA]</scope>
    <source>
        <strain evidence="2 3">CLA-AA-H244</strain>
    </source>
</reference>
<dbReference type="GO" id="GO:0003700">
    <property type="term" value="F:DNA-binding transcription factor activity"/>
    <property type="evidence" value="ECO:0007669"/>
    <property type="project" value="InterPro"/>
</dbReference>
<dbReference type="InterPro" id="IPR000835">
    <property type="entry name" value="HTH_MarR-typ"/>
</dbReference>
<evidence type="ECO:0000313" key="2">
    <source>
        <dbReference type="EMBL" id="MCC2169087.1"/>
    </source>
</evidence>
<evidence type="ECO:0000313" key="3">
    <source>
        <dbReference type="Proteomes" id="UP001199355"/>
    </source>
</evidence>
<dbReference type="InterPro" id="IPR036390">
    <property type="entry name" value="WH_DNA-bd_sf"/>
</dbReference>
<accession>A0AAE3AZR8</accession>
<dbReference type="RefSeq" id="WP_308729105.1">
    <property type="nucleotide sequence ID" value="NZ_JAJEQF010000061.1"/>
</dbReference>
<dbReference type="AlphaFoldDB" id="A0AAE3AZR8"/>
<dbReference type="SUPFAM" id="SSF46785">
    <property type="entry name" value="Winged helix' DNA-binding domain"/>
    <property type="match status" value="1"/>
</dbReference>
<dbReference type="EMBL" id="JAJEQF010000061">
    <property type="protein sequence ID" value="MCC2169087.1"/>
    <property type="molecule type" value="Genomic_DNA"/>
</dbReference>
<proteinExistence type="predicted"/>
<dbReference type="Proteomes" id="UP001199355">
    <property type="component" value="Unassembled WGS sequence"/>
</dbReference>
<gene>
    <name evidence="2" type="ORF">LKD45_15590</name>
</gene>
<dbReference type="InterPro" id="IPR036388">
    <property type="entry name" value="WH-like_DNA-bd_sf"/>
</dbReference>
<dbReference type="Gene3D" id="1.10.10.10">
    <property type="entry name" value="Winged helix-like DNA-binding domain superfamily/Winged helix DNA-binding domain"/>
    <property type="match status" value="1"/>
</dbReference>
<keyword evidence="3" id="KW-1185">Reference proteome</keyword>
<protein>
    <submittedName>
        <fullName evidence="2">MarR family transcriptional regulator</fullName>
    </submittedName>
</protein>
<name>A0AAE3AZR8_9FIRM</name>
<evidence type="ECO:0000259" key="1">
    <source>
        <dbReference type="Pfam" id="PF12802"/>
    </source>
</evidence>
<comment type="caution">
    <text evidence="2">The sequence shown here is derived from an EMBL/GenBank/DDBJ whole genome shotgun (WGS) entry which is preliminary data.</text>
</comment>
<organism evidence="2 3">
    <name type="scientific">Gallintestinimicrobium propionicum</name>
    <dbReference type="NCBI Taxonomy" id="2981770"/>
    <lineage>
        <taxon>Bacteria</taxon>
        <taxon>Bacillati</taxon>
        <taxon>Bacillota</taxon>
        <taxon>Clostridia</taxon>
        <taxon>Lachnospirales</taxon>
        <taxon>Lachnospiraceae</taxon>
        <taxon>Gallintestinimicrobium</taxon>
    </lineage>
</organism>